<evidence type="ECO:0000256" key="6">
    <source>
        <dbReference type="ARBA" id="ARBA00023180"/>
    </source>
</evidence>
<dbReference type="Proteomes" id="UP000614601">
    <property type="component" value="Unassembled WGS sequence"/>
</dbReference>
<dbReference type="GO" id="GO:0016020">
    <property type="term" value="C:membrane"/>
    <property type="evidence" value="ECO:0007669"/>
    <property type="project" value="UniProtKB-SubCell"/>
</dbReference>
<sequence length="530" mass="59695">MTGKDKPHRLQQWHIIALSAIIISIIVFIASLGILISLPAMVEKNIREASSLTKGSDLLDKWMKPNYKIKRMISTFSVKNPDAVVNGSRPILIKTGPYVFDEKQRREVLSGGNGTVKFKTYHTFFFNDADSCSECYLHNRVWVPNIIFQKFVEAATKPTMKAATAALLVQTPFLEVEVSELLFDGYSDPFLDQVCAIPFVNFICESILDLPERIGLLYGTNNTATGIYEVADGYSDDGESLGKVITWNSHDILPETWWSTTEARSIKGTDGGLFHPFVSKKEPLRVFSAELCRTIELVYKEEVEYGGIIAYRYVLPAYVLDYNKKGNEGFCVDTGKKFYQSQNETCLPKGLLDLSRCQKGEPPIVISMPNFLYAPDFVLESVEGLEKPDPDRDQIQVDLEPRLGAVLRAQRRMQVNIAMWNGKNMSMPGLDLKKFYNAVVPVITIEEDIEIDDENFRLIRQKLIATEAAVKFAGTSGVIFSLLAGVMVVIYIGHRTGRIRKVVRQVTIRRTTIRDAKDSKYPKVVEQSSI</sequence>
<dbReference type="PANTHER" id="PTHR11923">
    <property type="entry name" value="SCAVENGER RECEPTOR CLASS B TYPE-1 SR-B1"/>
    <property type="match status" value="1"/>
</dbReference>
<dbReference type="Pfam" id="PF01130">
    <property type="entry name" value="CD36"/>
    <property type="match status" value="1"/>
</dbReference>
<evidence type="ECO:0000256" key="4">
    <source>
        <dbReference type="ARBA" id="ARBA00022989"/>
    </source>
</evidence>
<evidence type="ECO:0000313" key="9">
    <source>
        <dbReference type="Proteomes" id="UP000614601"/>
    </source>
</evidence>
<keyword evidence="3 7" id="KW-0812">Transmembrane</keyword>
<evidence type="ECO:0000256" key="5">
    <source>
        <dbReference type="ARBA" id="ARBA00023136"/>
    </source>
</evidence>
<evidence type="ECO:0000256" key="1">
    <source>
        <dbReference type="ARBA" id="ARBA00004370"/>
    </source>
</evidence>
<dbReference type="GO" id="GO:0005737">
    <property type="term" value="C:cytoplasm"/>
    <property type="evidence" value="ECO:0007669"/>
    <property type="project" value="TreeGrafter"/>
</dbReference>
<keyword evidence="5 7" id="KW-0472">Membrane</keyword>
<organism evidence="8 9">
    <name type="scientific">Bursaphelenchus okinawaensis</name>
    <dbReference type="NCBI Taxonomy" id="465554"/>
    <lineage>
        <taxon>Eukaryota</taxon>
        <taxon>Metazoa</taxon>
        <taxon>Ecdysozoa</taxon>
        <taxon>Nematoda</taxon>
        <taxon>Chromadorea</taxon>
        <taxon>Rhabditida</taxon>
        <taxon>Tylenchina</taxon>
        <taxon>Tylenchomorpha</taxon>
        <taxon>Aphelenchoidea</taxon>
        <taxon>Aphelenchoididae</taxon>
        <taxon>Bursaphelenchus</taxon>
    </lineage>
</organism>
<evidence type="ECO:0000256" key="2">
    <source>
        <dbReference type="ARBA" id="ARBA00010532"/>
    </source>
</evidence>
<comment type="caution">
    <text evidence="8">The sequence shown here is derived from an EMBL/GenBank/DDBJ whole genome shotgun (WGS) entry which is preliminary data.</text>
</comment>
<dbReference type="AlphaFoldDB" id="A0A811KQ84"/>
<feature type="transmembrane region" description="Helical" evidence="7">
    <location>
        <begin position="12"/>
        <end position="38"/>
    </location>
</feature>
<keyword evidence="4 7" id="KW-1133">Transmembrane helix</keyword>
<dbReference type="InterPro" id="IPR002159">
    <property type="entry name" value="CD36_fam"/>
</dbReference>
<dbReference type="GO" id="GO:0005044">
    <property type="term" value="F:scavenger receptor activity"/>
    <property type="evidence" value="ECO:0007669"/>
    <property type="project" value="TreeGrafter"/>
</dbReference>
<protein>
    <submittedName>
        <fullName evidence="8">Uncharacterized protein</fullName>
    </submittedName>
</protein>
<accession>A0A811KQ84</accession>
<dbReference type="Proteomes" id="UP000783686">
    <property type="component" value="Unassembled WGS sequence"/>
</dbReference>
<dbReference type="OrthoDB" id="18585at2759"/>
<dbReference type="PANTHER" id="PTHR11923:SF103">
    <property type="entry name" value="SCAVENGER RECEPTOR (CD36 FAMILY) RELATED"/>
    <property type="match status" value="1"/>
</dbReference>
<keyword evidence="9" id="KW-1185">Reference proteome</keyword>
<dbReference type="PRINTS" id="PR01609">
    <property type="entry name" value="CD36FAMILY"/>
</dbReference>
<comment type="subcellular location">
    <subcellularLocation>
        <location evidence="1">Membrane</location>
    </subcellularLocation>
</comment>
<proteinExistence type="inferred from homology"/>
<name>A0A811KQ84_9BILA</name>
<evidence type="ECO:0000256" key="3">
    <source>
        <dbReference type="ARBA" id="ARBA00022692"/>
    </source>
</evidence>
<keyword evidence="6" id="KW-0325">Glycoprotein</keyword>
<dbReference type="EMBL" id="CAJFCW020000003">
    <property type="protein sequence ID" value="CAG9108538.1"/>
    <property type="molecule type" value="Genomic_DNA"/>
</dbReference>
<feature type="transmembrane region" description="Helical" evidence="7">
    <location>
        <begin position="472"/>
        <end position="492"/>
    </location>
</feature>
<gene>
    <name evidence="8" type="ORF">BOKJ2_LOCUS7281</name>
</gene>
<comment type="similarity">
    <text evidence="2">Belongs to the CD36 family.</text>
</comment>
<reference evidence="8" key="1">
    <citation type="submission" date="2020-09" db="EMBL/GenBank/DDBJ databases">
        <authorList>
            <person name="Kikuchi T."/>
        </authorList>
    </citation>
    <scope>NUCLEOTIDE SEQUENCE</scope>
    <source>
        <strain evidence="8">SH1</strain>
    </source>
</reference>
<evidence type="ECO:0000313" key="8">
    <source>
        <dbReference type="EMBL" id="CAD5217815.1"/>
    </source>
</evidence>
<dbReference type="EMBL" id="CAJFDH010000003">
    <property type="protein sequence ID" value="CAD5217815.1"/>
    <property type="molecule type" value="Genomic_DNA"/>
</dbReference>
<evidence type="ECO:0000256" key="7">
    <source>
        <dbReference type="SAM" id="Phobius"/>
    </source>
</evidence>